<keyword evidence="2" id="KW-1185">Reference proteome</keyword>
<reference evidence="1 2" key="1">
    <citation type="submission" date="2021-09" db="EMBL/GenBank/DDBJ databases">
        <title>Genomic insights and catalytic innovation underlie evolution of tropane alkaloids biosynthesis.</title>
        <authorList>
            <person name="Wang Y.-J."/>
            <person name="Tian T."/>
            <person name="Huang J.-P."/>
            <person name="Huang S.-X."/>
        </authorList>
    </citation>
    <scope>NUCLEOTIDE SEQUENCE [LARGE SCALE GENOMIC DNA]</scope>
    <source>
        <strain evidence="1">KIB-2018</strain>
        <tissue evidence="1">Leaf</tissue>
    </source>
</reference>
<sequence>MFVRLGMKNLGAMNVAFHMKLGLSILTEPRKLCNQVICAKYNLDWNLHHWMTVKPDASPLWCNICVAFPMVMAGATWSVGNDQRVRFWFDSGMSGVTGHLFSHDIHFVPEEHLARHVCDYVDSWGDWDWEEFRGFLPQMLILKIVAIFPPLLLQEVDHLYWAPASNGNVGERKWFGINLLRVGVVMTSTVMILWPG</sequence>
<organism evidence="1 2">
    <name type="scientific">Erythroxylum novogranatense</name>
    <dbReference type="NCBI Taxonomy" id="1862640"/>
    <lineage>
        <taxon>Eukaryota</taxon>
        <taxon>Viridiplantae</taxon>
        <taxon>Streptophyta</taxon>
        <taxon>Embryophyta</taxon>
        <taxon>Tracheophyta</taxon>
        <taxon>Spermatophyta</taxon>
        <taxon>Magnoliopsida</taxon>
        <taxon>eudicotyledons</taxon>
        <taxon>Gunneridae</taxon>
        <taxon>Pentapetalae</taxon>
        <taxon>rosids</taxon>
        <taxon>fabids</taxon>
        <taxon>Malpighiales</taxon>
        <taxon>Erythroxylaceae</taxon>
        <taxon>Erythroxylum</taxon>
    </lineage>
</organism>
<evidence type="ECO:0000313" key="2">
    <source>
        <dbReference type="Proteomes" id="UP001159364"/>
    </source>
</evidence>
<dbReference type="AlphaFoldDB" id="A0AAV8SIW0"/>
<protein>
    <submittedName>
        <fullName evidence="1">Uncharacterized protein</fullName>
    </submittedName>
</protein>
<comment type="caution">
    <text evidence="1">The sequence shown here is derived from an EMBL/GenBank/DDBJ whole genome shotgun (WGS) entry which is preliminary data.</text>
</comment>
<dbReference type="Proteomes" id="UP001159364">
    <property type="component" value="Linkage Group LG10"/>
</dbReference>
<gene>
    <name evidence="1" type="ORF">K2173_003763</name>
</gene>
<proteinExistence type="predicted"/>
<dbReference type="EMBL" id="JAIWQS010000010">
    <property type="protein sequence ID" value="KAJ8752155.1"/>
    <property type="molecule type" value="Genomic_DNA"/>
</dbReference>
<evidence type="ECO:0000313" key="1">
    <source>
        <dbReference type="EMBL" id="KAJ8752155.1"/>
    </source>
</evidence>
<name>A0AAV8SIW0_9ROSI</name>
<accession>A0AAV8SIW0</accession>